<organism evidence="5">
    <name type="scientific">marine metagenome</name>
    <dbReference type="NCBI Taxonomy" id="408172"/>
    <lineage>
        <taxon>unclassified sequences</taxon>
        <taxon>metagenomes</taxon>
        <taxon>ecological metagenomes</taxon>
    </lineage>
</organism>
<dbReference type="GO" id="GO:0046872">
    <property type="term" value="F:metal ion binding"/>
    <property type="evidence" value="ECO:0007669"/>
    <property type="project" value="UniProtKB-KW"/>
</dbReference>
<sequence>MELRPNRVKRKLAAGENAIVISGLVHPDAIDAFGPIGADGIWLEGEHGGVDAAELGNLTRACDIWGMTSVVRVNANDQGLIYRTLDRGAQGIVMPHVNTRSQAQNVVAGGKFPPIGKRGYFPSRQSYGVSDYYERANNE</sequence>
<comment type="similarity">
    <text evidence="1">Belongs to the HpcH/HpaI aldolase family.</text>
</comment>
<evidence type="ECO:0000313" key="5">
    <source>
        <dbReference type="EMBL" id="SVE21986.1"/>
    </source>
</evidence>
<dbReference type="Pfam" id="PF03328">
    <property type="entry name" value="HpcH_HpaI"/>
    <property type="match status" value="1"/>
</dbReference>
<evidence type="ECO:0000256" key="2">
    <source>
        <dbReference type="ARBA" id="ARBA00022723"/>
    </source>
</evidence>
<evidence type="ECO:0000256" key="1">
    <source>
        <dbReference type="ARBA" id="ARBA00005568"/>
    </source>
</evidence>
<reference evidence="5" key="1">
    <citation type="submission" date="2018-05" db="EMBL/GenBank/DDBJ databases">
        <authorList>
            <person name="Lanie J.A."/>
            <person name="Ng W.-L."/>
            <person name="Kazmierczak K.M."/>
            <person name="Andrzejewski T.M."/>
            <person name="Davidsen T.M."/>
            <person name="Wayne K.J."/>
            <person name="Tettelin H."/>
            <person name="Glass J.I."/>
            <person name="Rusch D."/>
            <person name="Podicherti R."/>
            <person name="Tsui H.-C.T."/>
            <person name="Winkler M.E."/>
        </authorList>
    </citation>
    <scope>NUCLEOTIDE SEQUENCE</scope>
</reference>
<proteinExistence type="inferred from homology"/>
<dbReference type="GO" id="GO:0005737">
    <property type="term" value="C:cytoplasm"/>
    <property type="evidence" value="ECO:0007669"/>
    <property type="project" value="TreeGrafter"/>
</dbReference>
<feature type="non-terminal residue" evidence="5">
    <location>
        <position position="139"/>
    </location>
</feature>
<dbReference type="InterPro" id="IPR015813">
    <property type="entry name" value="Pyrv/PenolPyrv_kinase-like_dom"/>
</dbReference>
<gene>
    <name evidence="5" type="ORF">METZ01_LOCUS474840</name>
</gene>
<dbReference type="AlphaFoldDB" id="A0A383BP31"/>
<dbReference type="InterPro" id="IPR050251">
    <property type="entry name" value="HpcH-HpaI_aldolase"/>
</dbReference>
<dbReference type="PANTHER" id="PTHR30502">
    <property type="entry name" value="2-KETO-3-DEOXY-L-RHAMNONATE ALDOLASE"/>
    <property type="match status" value="1"/>
</dbReference>
<dbReference type="SUPFAM" id="SSF51621">
    <property type="entry name" value="Phosphoenolpyruvate/pyruvate domain"/>
    <property type="match status" value="1"/>
</dbReference>
<dbReference type="EMBL" id="UINC01202268">
    <property type="protein sequence ID" value="SVE21986.1"/>
    <property type="molecule type" value="Genomic_DNA"/>
</dbReference>
<dbReference type="GO" id="GO:0016832">
    <property type="term" value="F:aldehyde-lyase activity"/>
    <property type="evidence" value="ECO:0007669"/>
    <property type="project" value="TreeGrafter"/>
</dbReference>
<accession>A0A383BP31</accession>
<dbReference type="InterPro" id="IPR040442">
    <property type="entry name" value="Pyrv_kinase-like_dom_sf"/>
</dbReference>
<dbReference type="PANTHER" id="PTHR30502:SF0">
    <property type="entry name" value="PHOSPHOENOLPYRUVATE CARBOXYLASE FAMILY PROTEIN"/>
    <property type="match status" value="1"/>
</dbReference>
<dbReference type="Gene3D" id="3.20.20.60">
    <property type="entry name" value="Phosphoenolpyruvate-binding domains"/>
    <property type="match status" value="1"/>
</dbReference>
<keyword evidence="2" id="KW-0479">Metal-binding</keyword>
<evidence type="ECO:0000259" key="4">
    <source>
        <dbReference type="Pfam" id="PF03328"/>
    </source>
</evidence>
<feature type="domain" description="HpcH/HpaI aldolase/citrate lyase" evidence="4">
    <location>
        <begin position="25"/>
        <end position="119"/>
    </location>
</feature>
<protein>
    <recommendedName>
        <fullName evidence="4">HpcH/HpaI aldolase/citrate lyase domain-containing protein</fullName>
    </recommendedName>
</protein>
<name>A0A383BP31_9ZZZZ</name>
<dbReference type="InterPro" id="IPR005000">
    <property type="entry name" value="Aldolase/citrate-lyase_domain"/>
</dbReference>
<keyword evidence="3" id="KW-0456">Lyase</keyword>
<evidence type="ECO:0000256" key="3">
    <source>
        <dbReference type="ARBA" id="ARBA00023239"/>
    </source>
</evidence>